<evidence type="ECO:0000313" key="3">
    <source>
        <dbReference type="Proteomes" id="UP000822688"/>
    </source>
</evidence>
<feature type="compositionally biased region" description="Basic and acidic residues" evidence="1">
    <location>
        <begin position="27"/>
        <end position="38"/>
    </location>
</feature>
<feature type="region of interest" description="Disordered" evidence="1">
    <location>
        <begin position="1"/>
        <end position="72"/>
    </location>
</feature>
<evidence type="ECO:0000313" key="2">
    <source>
        <dbReference type="EMBL" id="KAG0559983.1"/>
    </source>
</evidence>
<organism evidence="2 3">
    <name type="scientific">Ceratodon purpureus</name>
    <name type="common">Fire moss</name>
    <name type="synonym">Dicranum purpureum</name>
    <dbReference type="NCBI Taxonomy" id="3225"/>
    <lineage>
        <taxon>Eukaryota</taxon>
        <taxon>Viridiplantae</taxon>
        <taxon>Streptophyta</taxon>
        <taxon>Embryophyta</taxon>
        <taxon>Bryophyta</taxon>
        <taxon>Bryophytina</taxon>
        <taxon>Bryopsida</taxon>
        <taxon>Dicranidae</taxon>
        <taxon>Pseudoditrichales</taxon>
        <taxon>Ditrichaceae</taxon>
        <taxon>Ceratodon</taxon>
    </lineage>
</organism>
<dbReference type="Proteomes" id="UP000822688">
    <property type="component" value="Chromosome 10"/>
</dbReference>
<feature type="compositionally biased region" description="Gly residues" evidence="1">
    <location>
        <begin position="10"/>
        <end position="20"/>
    </location>
</feature>
<sequence length="99" mass="10561">MRLRATLRGRSGGSGFGYGDGDGDGDGDGKPRLDEGRVRASASSCAELCCVQSGEQTEEEEKEGDGSDGSDVPAMVCLFVGFGCDELRFWRMLVMLLLM</sequence>
<gene>
    <name evidence="2" type="ORF">KC19_10G144600</name>
</gene>
<evidence type="ECO:0000256" key="1">
    <source>
        <dbReference type="SAM" id="MobiDB-lite"/>
    </source>
</evidence>
<reference evidence="2" key="1">
    <citation type="submission" date="2020-06" db="EMBL/GenBank/DDBJ databases">
        <title>WGS assembly of Ceratodon purpureus strain R40.</title>
        <authorList>
            <person name="Carey S.B."/>
            <person name="Jenkins J."/>
            <person name="Shu S."/>
            <person name="Lovell J.T."/>
            <person name="Sreedasyam A."/>
            <person name="Maumus F."/>
            <person name="Tiley G.P."/>
            <person name="Fernandez-Pozo N."/>
            <person name="Barry K."/>
            <person name="Chen C."/>
            <person name="Wang M."/>
            <person name="Lipzen A."/>
            <person name="Daum C."/>
            <person name="Saski C.A."/>
            <person name="Payton A.C."/>
            <person name="Mcbreen J.C."/>
            <person name="Conrad R.E."/>
            <person name="Kollar L.M."/>
            <person name="Olsson S."/>
            <person name="Huttunen S."/>
            <person name="Landis J.B."/>
            <person name="Wickett N.J."/>
            <person name="Johnson M.G."/>
            <person name="Rensing S.A."/>
            <person name="Grimwood J."/>
            <person name="Schmutz J."/>
            <person name="Mcdaniel S.F."/>
        </authorList>
    </citation>
    <scope>NUCLEOTIDE SEQUENCE</scope>
    <source>
        <strain evidence="2">R40</strain>
    </source>
</reference>
<accession>A0A8T0GLX1</accession>
<keyword evidence="3" id="KW-1185">Reference proteome</keyword>
<name>A0A8T0GLX1_CERPU</name>
<dbReference type="EMBL" id="CM026431">
    <property type="protein sequence ID" value="KAG0559983.1"/>
    <property type="molecule type" value="Genomic_DNA"/>
</dbReference>
<feature type="compositionally biased region" description="Acidic residues" evidence="1">
    <location>
        <begin position="56"/>
        <end position="68"/>
    </location>
</feature>
<protein>
    <submittedName>
        <fullName evidence="2">Uncharacterized protein</fullName>
    </submittedName>
</protein>
<proteinExistence type="predicted"/>
<dbReference type="AlphaFoldDB" id="A0A8T0GLX1"/>
<comment type="caution">
    <text evidence="2">The sequence shown here is derived from an EMBL/GenBank/DDBJ whole genome shotgun (WGS) entry which is preliminary data.</text>
</comment>